<name>A0ABP7UEC9_9BACT</name>
<organism evidence="2 3">
    <name type="scientific">Hymenobacter glaciei</name>
    <dbReference type="NCBI Taxonomy" id="877209"/>
    <lineage>
        <taxon>Bacteria</taxon>
        <taxon>Pseudomonadati</taxon>
        <taxon>Bacteroidota</taxon>
        <taxon>Cytophagia</taxon>
        <taxon>Cytophagales</taxon>
        <taxon>Hymenobacteraceae</taxon>
        <taxon>Hymenobacter</taxon>
    </lineage>
</organism>
<reference evidence="3" key="1">
    <citation type="journal article" date="2019" name="Int. J. Syst. Evol. Microbiol.">
        <title>The Global Catalogue of Microorganisms (GCM) 10K type strain sequencing project: providing services to taxonomists for standard genome sequencing and annotation.</title>
        <authorList>
            <consortium name="The Broad Institute Genomics Platform"/>
            <consortium name="The Broad Institute Genome Sequencing Center for Infectious Disease"/>
            <person name="Wu L."/>
            <person name="Ma J."/>
        </authorList>
    </citation>
    <scope>NUCLEOTIDE SEQUENCE [LARGE SCALE GENOMIC DNA]</scope>
    <source>
        <strain evidence="3">JCM 17225</strain>
    </source>
</reference>
<keyword evidence="3" id="KW-1185">Reference proteome</keyword>
<dbReference type="Pfam" id="PF18962">
    <property type="entry name" value="Por_Secre_tail"/>
    <property type="match status" value="1"/>
</dbReference>
<protein>
    <recommendedName>
        <fullName evidence="1">Secretion system C-terminal sorting domain-containing protein</fullName>
    </recommendedName>
</protein>
<dbReference type="Proteomes" id="UP001501469">
    <property type="component" value="Unassembled WGS sequence"/>
</dbReference>
<evidence type="ECO:0000259" key="1">
    <source>
        <dbReference type="Pfam" id="PF18962"/>
    </source>
</evidence>
<gene>
    <name evidence="2" type="ORF">GCM10022409_27330</name>
</gene>
<evidence type="ECO:0000313" key="2">
    <source>
        <dbReference type="EMBL" id="GAA4040031.1"/>
    </source>
</evidence>
<feature type="domain" description="Secretion system C-terminal sorting" evidence="1">
    <location>
        <begin position="602"/>
        <end position="677"/>
    </location>
</feature>
<dbReference type="InterPro" id="IPR026444">
    <property type="entry name" value="Secre_tail"/>
</dbReference>
<evidence type="ECO:0000313" key="3">
    <source>
        <dbReference type="Proteomes" id="UP001501469"/>
    </source>
</evidence>
<proteinExistence type="predicted"/>
<accession>A0ABP7UEC9</accession>
<sequence length="678" mass="70040">MPFAAQAQFNYAPGNATNLAGTYTDLGATGAAITTANNDDANSAAQPIGFTFTYNGTAFMQFVLSTNGFIKLGSTAPSGTDLFICNVQGCNNEDPVSSTNAANTNLILPFNFDLEPGTGTPEYRVATTGTAPNRICTIQWKNVSDKSDASPSNKQYTNFSFQVRLYETTNNIDFVYDAATPSTAAATSRFPNVGLKGNSNAAGQDVLVVKPTGAAAWSTAAFITGPYPSYTHNFRNAAPPSAGQTYRFVAAAAAPLTNDEPSGAITLPVAATCTPVNASNIGATTTVPAGYTNPGCGIAINPKDVWFKFTTAASGIGSTFVNIQTTGTAAGQIRVFSATSSAGPFTEAGCAAGPENNSSAGTLSLSSLTPGTTYYLFVSGYGSADAMGSFTICITGAATLAPPTFVTLPYSEGFEGPWATATSTRDVPTLNWRNNPTTGNSSWRREDDGFASANWSYVDEETGTTPPYPIASSTGTHSARFHTYGVPVGGPQGKLDLYVNLSGVGSKTMSFDYINPTGADKLDVLVSTNGGATFATAPVLTLNTAVAFTKSTVTIPGNSATTVIRFQATSDFGDDDLGIDNLQLRIVTATRNAELAAAVTVSPNPAHQRFTLSVPAGSLRAASATLSNALGQVVATRQLSLPATGGSADFDVSRLAAGIYTLTLQTGSDLVVKRVVVE</sequence>
<dbReference type="NCBIfam" id="TIGR04183">
    <property type="entry name" value="Por_Secre_tail"/>
    <property type="match status" value="1"/>
</dbReference>
<dbReference type="EMBL" id="BAABDK010000021">
    <property type="protein sequence ID" value="GAA4040031.1"/>
    <property type="molecule type" value="Genomic_DNA"/>
</dbReference>
<comment type="caution">
    <text evidence="2">The sequence shown here is derived from an EMBL/GenBank/DDBJ whole genome shotgun (WGS) entry which is preliminary data.</text>
</comment>